<accession>A0ABR2YHS3</accession>
<organism evidence="6 7">
    <name type="scientific">Coccomyxa subellipsoidea</name>
    <dbReference type="NCBI Taxonomy" id="248742"/>
    <lineage>
        <taxon>Eukaryota</taxon>
        <taxon>Viridiplantae</taxon>
        <taxon>Chlorophyta</taxon>
        <taxon>core chlorophytes</taxon>
        <taxon>Trebouxiophyceae</taxon>
        <taxon>Trebouxiophyceae incertae sedis</taxon>
        <taxon>Coccomyxaceae</taxon>
        <taxon>Coccomyxa</taxon>
    </lineage>
</organism>
<protein>
    <recommendedName>
        <fullName evidence="5">Deacetylase sirtuin-type domain-containing protein</fullName>
    </recommendedName>
</protein>
<keyword evidence="2" id="KW-0520">NAD</keyword>
<evidence type="ECO:0000313" key="7">
    <source>
        <dbReference type="Proteomes" id="UP001491310"/>
    </source>
</evidence>
<feature type="binding site" evidence="3">
    <location>
        <position position="205"/>
    </location>
    <ligand>
        <name>Zn(2+)</name>
        <dbReference type="ChEBI" id="CHEBI:29105"/>
    </ligand>
</feature>
<dbReference type="Pfam" id="PF02146">
    <property type="entry name" value="SIR2"/>
    <property type="match status" value="1"/>
</dbReference>
<dbReference type="InterPro" id="IPR029035">
    <property type="entry name" value="DHS-like_NAD/FAD-binding_dom"/>
</dbReference>
<gene>
    <name evidence="6" type="ORF">WJX75_003630</name>
</gene>
<reference evidence="6 7" key="1">
    <citation type="journal article" date="2024" name="Nat. Commun.">
        <title>Phylogenomics reveals the evolutionary origins of lichenization in chlorophyte algae.</title>
        <authorList>
            <person name="Puginier C."/>
            <person name="Libourel C."/>
            <person name="Otte J."/>
            <person name="Skaloud P."/>
            <person name="Haon M."/>
            <person name="Grisel S."/>
            <person name="Petersen M."/>
            <person name="Berrin J.G."/>
            <person name="Delaux P.M."/>
            <person name="Dal Grande F."/>
            <person name="Keller J."/>
        </authorList>
    </citation>
    <scope>NUCLEOTIDE SEQUENCE [LARGE SCALE GENOMIC DNA]</scope>
    <source>
        <strain evidence="6 7">SAG 216-7</strain>
    </source>
</reference>
<dbReference type="InterPro" id="IPR026591">
    <property type="entry name" value="Sirtuin_cat_small_dom_sf"/>
</dbReference>
<proteinExistence type="predicted"/>
<evidence type="ECO:0000259" key="5">
    <source>
        <dbReference type="PROSITE" id="PS50305"/>
    </source>
</evidence>
<feature type="binding site" evidence="3">
    <location>
        <position position="298"/>
    </location>
    <ligand>
        <name>Zn(2+)</name>
        <dbReference type="ChEBI" id="CHEBI:29105"/>
    </ligand>
</feature>
<dbReference type="InterPro" id="IPR026590">
    <property type="entry name" value="Ssirtuin_cat_dom"/>
</dbReference>
<dbReference type="PANTHER" id="PTHR11085:SF10">
    <property type="entry name" value="NAD-DEPENDENT PROTEIN DEACYLASE SIRTUIN-5, MITOCHONDRIAL-RELATED"/>
    <property type="match status" value="1"/>
</dbReference>
<dbReference type="EMBL" id="JALJOT010000011">
    <property type="protein sequence ID" value="KAK9905635.1"/>
    <property type="molecule type" value="Genomic_DNA"/>
</dbReference>
<dbReference type="PROSITE" id="PS50305">
    <property type="entry name" value="SIRTUIN"/>
    <property type="match status" value="1"/>
</dbReference>
<dbReference type="InterPro" id="IPR050134">
    <property type="entry name" value="NAD-dep_sirtuin_deacylases"/>
</dbReference>
<feature type="binding site" evidence="3">
    <location>
        <position position="295"/>
    </location>
    <ligand>
        <name>Zn(2+)</name>
        <dbReference type="ChEBI" id="CHEBI:29105"/>
    </ligand>
</feature>
<comment type="caution">
    <text evidence="6">The sequence shown here is derived from an EMBL/GenBank/DDBJ whole genome shotgun (WGS) entry which is preliminary data.</text>
</comment>
<dbReference type="SUPFAM" id="SSF52467">
    <property type="entry name" value="DHS-like NAD/FAD-binding domain"/>
    <property type="match status" value="1"/>
</dbReference>
<dbReference type="PANTHER" id="PTHR11085">
    <property type="entry name" value="NAD-DEPENDENT PROTEIN DEACYLASE SIRTUIN-5, MITOCHONDRIAL-RELATED"/>
    <property type="match status" value="1"/>
</dbReference>
<evidence type="ECO:0000256" key="2">
    <source>
        <dbReference type="ARBA" id="ARBA00023027"/>
    </source>
</evidence>
<feature type="region of interest" description="Disordered" evidence="4">
    <location>
        <begin position="1"/>
        <end position="64"/>
    </location>
</feature>
<dbReference type="InterPro" id="IPR003000">
    <property type="entry name" value="Sirtuin"/>
</dbReference>
<keyword evidence="3" id="KW-0479">Metal-binding</keyword>
<feature type="domain" description="Deacetylase sirtuin-type" evidence="5">
    <location>
        <begin position="72"/>
        <end position="397"/>
    </location>
</feature>
<evidence type="ECO:0000256" key="4">
    <source>
        <dbReference type="SAM" id="MobiDB-lite"/>
    </source>
</evidence>
<dbReference type="Proteomes" id="UP001491310">
    <property type="component" value="Unassembled WGS sequence"/>
</dbReference>
<dbReference type="Gene3D" id="3.30.1600.10">
    <property type="entry name" value="SIR2/SIRT2 'Small Domain"/>
    <property type="match status" value="2"/>
</dbReference>
<feature type="compositionally biased region" description="Polar residues" evidence="4">
    <location>
        <begin position="1"/>
        <end position="24"/>
    </location>
</feature>
<evidence type="ECO:0000256" key="3">
    <source>
        <dbReference type="PROSITE-ProRule" id="PRU00236"/>
    </source>
</evidence>
<name>A0ABR2YHS3_9CHLO</name>
<evidence type="ECO:0000256" key="1">
    <source>
        <dbReference type="ARBA" id="ARBA00022679"/>
    </source>
</evidence>
<feature type="binding site" evidence="3">
    <location>
        <position position="202"/>
    </location>
    <ligand>
        <name>Zn(2+)</name>
        <dbReference type="ChEBI" id="CHEBI:29105"/>
    </ligand>
</feature>
<dbReference type="Gene3D" id="3.40.50.1220">
    <property type="entry name" value="TPP-binding domain"/>
    <property type="match status" value="2"/>
</dbReference>
<feature type="region of interest" description="Disordered" evidence="4">
    <location>
        <begin position="243"/>
        <end position="263"/>
    </location>
</feature>
<sequence>MKWKAQTSSNLDPQVGDNVSTSESPLIRTEFAQDRIGRDGSLISGNLPMRHASVPEPTRRPPSLPLTAPLLPPISDHQLQELVDFVTGNRRLLVLTGAGCSTESAVPDYRGPQGAYNTGFKPMTHQQFMASDAARRRYWARSFAGWHEFSGVRPNAAHEALARLQSRGWLQSLITQNVDRLHHKAGSADVIELHGTTHRVVCMGCSELSPRQPFQEQLAQLNPEAAEAVRKIARAGPDAEAARRRSLRVGAGEPDNSRGRAFVRRPDGDVEIPVRRPDGDVELQEAGSGFVVPPCPRCGGILKPDVVFFGDGVPPERSARALELAGSCDAMLVVGSSLMVYSAFRLTKAAKSGGASLGVLTAGPTRADSLADLKIEALAGEALSRLAAQTPLLIPRL</sequence>
<keyword evidence="1" id="KW-0808">Transferase</keyword>
<keyword evidence="7" id="KW-1185">Reference proteome</keyword>
<evidence type="ECO:0000313" key="6">
    <source>
        <dbReference type="EMBL" id="KAK9905635.1"/>
    </source>
</evidence>
<feature type="active site" description="Proton acceptor" evidence="3">
    <location>
        <position position="194"/>
    </location>
</feature>
<keyword evidence="3" id="KW-0862">Zinc</keyword>